<evidence type="ECO:0000256" key="2">
    <source>
        <dbReference type="ARBA" id="ARBA00023002"/>
    </source>
</evidence>
<keyword evidence="3" id="KW-0503">Monooxygenase</keyword>
<comment type="caution">
    <text evidence="6">The sequence shown here is derived from an EMBL/GenBank/DDBJ whole genome shotgun (WGS) entry which is preliminary data.</text>
</comment>
<evidence type="ECO:0000256" key="4">
    <source>
        <dbReference type="SAM" id="MobiDB-lite"/>
    </source>
</evidence>
<evidence type="ECO:0000256" key="3">
    <source>
        <dbReference type="ARBA" id="ARBA00023033"/>
    </source>
</evidence>
<gene>
    <name evidence="6" type="ORF">BO70DRAFT_331559</name>
</gene>
<evidence type="ECO:0000256" key="5">
    <source>
        <dbReference type="SAM" id="Phobius"/>
    </source>
</evidence>
<dbReference type="SUPFAM" id="SSF51905">
    <property type="entry name" value="FAD/NAD(P)-binding domain"/>
    <property type="match status" value="1"/>
</dbReference>
<feature type="region of interest" description="Disordered" evidence="4">
    <location>
        <begin position="450"/>
        <end position="473"/>
    </location>
</feature>
<reference evidence="6 7" key="1">
    <citation type="submission" date="2016-12" db="EMBL/GenBank/DDBJ databases">
        <title>The genomes of Aspergillus section Nigri reveals drivers in fungal speciation.</title>
        <authorList>
            <consortium name="DOE Joint Genome Institute"/>
            <person name="Vesth T.C."/>
            <person name="Nybo J."/>
            <person name="Theobald S."/>
            <person name="Brandl J."/>
            <person name="Frisvad J.C."/>
            <person name="Nielsen K.F."/>
            <person name="Lyhne E.K."/>
            <person name="Kogle M.E."/>
            <person name="Kuo A."/>
            <person name="Riley R."/>
            <person name="Clum A."/>
            <person name="Nolan M."/>
            <person name="Lipzen A."/>
            <person name="Salamov A."/>
            <person name="Henrissat B."/>
            <person name="Wiebenga A."/>
            <person name="De Vries R.P."/>
            <person name="Grigoriev I.V."/>
            <person name="Mortensen U.H."/>
            <person name="Andersen M.R."/>
            <person name="Baker S.E."/>
        </authorList>
    </citation>
    <scope>NUCLEOTIDE SEQUENCE [LARGE SCALE GENOMIC DNA]</scope>
    <source>
        <strain evidence="6 7">CBS 117.55</strain>
    </source>
</reference>
<keyword evidence="5" id="KW-0812">Transmembrane</keyword>
<dbReference type="STRING" id="1448321.A0A317WSF2"/>
<keyword evidence="5" id="KW-0472">Membrane</keyword>
<dbReference type="EMBL" id="MSFL01000005">
    <property type="protein sequence ID" value="PWY88262.1"/>
    <property type="molecule type" value="Genomic_DNA"/>
</dbReference>
<sequence length="473" mass="52163">MSTDVARPLRILIAGGGIGGLFAAIALRKTGHVIFESSSFGGDLGSVIQLPPNANGLLRRFGIIPEKFRATDANFVTFYDSQGETVRSRDVRGLREEYPFPWQFTHRVDLREALRGEAMSSEGAGTPVTIHLDSKVMDCDPAVPSVTLADGHVFAGDLVIGADGVHSVLRSIISETIAPYPSGASVTQFLVPISKIRANPKTKDLVFREGELQIWKGEYRKLVIYPCRNNTGLDFVCLYLYTKSEHDIEGRDVVGWHDSLIQAYETFAPALKSLIGLADPASIKVCLMLDRDPSGTWVRRKACLLGDAAHPALAYQCQGSAQAIEDGASLAALLPLGTHPNEVPYRLQHYMTSRQKRRSLVESLLRQLESRIREIDHTGGITKDCKPFSLPLPTYRLTLQLWNLCGSTLTTTHMTMPQMSFSKQKPKVPNSNSIMARINTLGRAIHHLKSHLGHPFPAPTKMGPAPSWREQYT</sequence>
<dbReference type="PRINTS" id="PR00420">
    <property type="entry name" value="RNGMNOXGNASE"/>
</dbReference>
<dbReference type="SUPFAM" id="SSF54373">
    <property type="entry name" value="FAD-linked reductases, C-terminal domain"/>
    <property type="match status" value="1"/>
</dbReference>
<keyword evidence="5" id="KW-1133">Transmembrane helix</keyword>
<feature type="transmembrane region" description="Helical" evidence="5">
    <location>
        <begin position="9"/>
        <end position="27"/>
    </location>
</feature>
<dbReference type="GeneID" id="37063118"/>
<dbReference type="InterPro" id="IPR036188">
    <property type="entry name" value="FAD/NAD-bd_sf"/>
</dbReference>
<dbReference type="Gene3D" id="3.50.50.60">
    <property type="entry name" value="FAD/NAD(P)-binding domain"/>
    <property type="match status" value="1"/>
</dbReference>
<dbReference type="VEuPathDB" id="FungiDB:BO70DRAFT_331559"/>
<dbReference type="GO" id="GO:0004497">
    <property type="term" value="F:monooxygenase activity"/>
    <property type="evidence" value="ECO:0007669"/>
    <property type="project" value="UniProtKB-KW"/>
</dbReference>
<dbReference type="PANTHER" id="PTHR13789">
    <property type="entry name" value="MONOOXYGENASE"/>
    <property type="match status" value="1"/>
</dbReference>
<dbReference type="AlphaFoldDB" id="A0A317WSF2"/>
<keyword evidence="2" id="KW-0560">Oxidoreductase</keyword>
<dbReference type="RefSeq" id="XP_025401798.1">
    <property type="nucleotide sequence ID" value="XM_025540881.1"/>
</dbReference>
<dbReference type="OrthoDB" id="1047367at2759"/>
<organism evidence="6 7">
    <name type="scientific">Aspergillus heteromorphus CBS 117.55</name>
    <dbReference type="NCBI Taxonomy" id="1448321"/>
    <lineage>
        <taxon>Eukaryota</taxon>
        <taxon>Fungi</taxon>
        <taxon>Dikarya</taxon>
        <taxon>Ascomycota</taxon>
        <taxon>Pezizomycotina</taxon>
        <taxon>Eurotiomycetes</taxon>
        <taxon>Eurotiomycetidae</taxon>
        <taxon>Eurotiales</taxon>
        <taxon>Aspergillaceae</taxon>
        <taxon>Aspergillus</taxon>
        <taxon>Aspergillus subgen. Circumdati</taxon>
    </lineage>
</organism>
<dbReference type="Proteomes" id="UP000247233">
    <property type="component" value="Unassembled WGS sequence"/>
</dbReference>
<evidence type="ECO:0000256" key="1">
    <source>
        <dbReference type="ARBA" id="ARBA00007992"/>
    </source>
</evidence>
<comment type="similarity">
    <text evidence="1">Belongs to the paxM FAD-dependent monooxygenase family.</text>
</comment>
<evidence type="ECO:0000313" key="7">
    <source>
        <dbReference type="Proteomes" id="UP000247233"/>
    </source>
</evidence>
<dbReference type="PANTHER" id="PTHR13789:SF261">
    <property type="entry name" value="HYDROXYLASE, PUTATIVE (AFU_ORTHOLOGUE AFUA_7G00590)-RELATED"/>
    <property type="match status" value="1"/>
</dbReference>
<keyword evidence="7" id="KW-1185">Reference proteome</keyword>
<protein>
    <submittedName>
        <fullName evidence="6">FAD/NAD(P)-binding domain-containing protein</fullName>
    </submittedName>
</protein>
<name>A0A317WSF2_9EURO</name>
<accession>A0A317WSF2</accession>
<proteinExistence type="inferred from homology"/>
<evidence type="ECO:0000313" key="6">
    <source>
        <dbReference type="EMBL" id="PWY88262.1"/>
    </source>
</evidence>
<dbReference type="InterPro" id="IPR050493">
    <property type="entry name" value="FAD-dep_Monooxygenase_BioMet"/>
</dbReference>